<evidence type="ECO:0000259" key="6">
    <source>
        <dbReference type="PROSITE" id="PS50110"/>
    </source>
</evidence>
<keyword evidence="8" id="KW-1185">Reference proteome</keyword>
<gene>
    <name evidence="7" type="ORF">CLV98_10814</name>
</gene>
<keyword evidence="1" id="KW-0805">Transcription regulation</keyword>
<feature type="modified residue" description="4-aspartylphosphate" evidence="4">
    <location>
        <position position="71"/>
    </location>
</feature>
<dbReference type="InterPro" id="IPR011006">
    <property type="entry name" value="CheY-like_superfamily"/>
</dbReference>
<reference evidence="7 8" key="1">
    <citation type="submission" date="2018-03" db="EMBL/GenBank/DDBJ databases">
        <title>Genomic Encyclopedia of Archaeal and Bacterial Type Strains, Phase II (KMG-II): from individual species to whole genera.</title>
        <authorList>
            <person name="Goeker M."/>
        </authorList>
    </citation>
    <scope>NUCLEOTIDE SEQUENCE [LARGE SCALE GENOMIC DNA]</scope>
    <source>
        <strain evidence="7 8">DSM 100346</strain>
    </source>
</reference>
<dbReference type="GO" id="GO:0006355">
    <property type="term" value="P:regulation of DNA-templated transcription"/>
    <property type="evidence" value="ECO:0007669"/>
    <property type="project" value="InterPro"/>
</dbReference>
<comment type="caution">
    <text evidence="7">The sequence shown here is derived from an EMBL/GenBank/DDBJ whole genome shotgun (WGS) entry which is preliminary data.</text>
</comment>
<accession>A0A316AH79</accession>
<dbReference type="InterPro" id="IPR000792">
    <property type="entry name" value="Tscrpt_reg_LuxR_C"/>
</dbReference>
<dbReference type="OrthoDB" id="9797341at2"/>
<dbReference type="CDD" id="cd06170">
    <property type="entry name" value="LuxR_C_like"/>
    <property type="match status" value="1"/>
</dbReference>
<dbReference type="SUPFAM" id="SSF52172">
    <property type="entry name" value="CheY-like"/>
    <property type="match status" value="1"/>
</dbReference>
<dbReference type="SUPFAM" id="SSF46894">
    <property type="entry name" value="C-terminal effector domain of the bipartite response regulators"/>
    <property type="match status" value="1"/>
</dbReference>
<evidence type="ECO:0000256" key="4">
    <source>
        <dbReference type="PROSITE-ProRule" id="PRU00169"/>
    </source>
</evidence>
<dbReference type="PANTHER" id="PTHR44688">
    <property type="entry name" value="DNA-BINDING TRANSCRIPTIONAL ACTIVATOR DEVR_DOSR"/>
    <property type="match status" value="1"/>
</dbReference>
<keyword evidence="2 7" id="KW-0238">DNA-binding</keyword>
<dbReference type="Pfam" id="PF00196">
    <property type="entry name" value="GerE"/>
    <property type="match status" value="1"/>
</dbReference>
<dbReference type="EMBL" id="QGDT01000008">
    <property type="protein sequence ID" value="PWJ57095.1"/>
    <property type="molecule type" value="Genomic_DNA"/>
</dbReference>
<dbReference type="InterPro" id="IPR036388">
    <property type="entry name" value="WH-like_DNA-bd_sf"/>
</dbReference>
<sequence>MNTIIATHQVKTAFKNWTALVLDDHRMFASIFAMILERTGLFLSVRYYDKEQELRDFIQENSISKVVLFLDYFIPDTNTLFLMSDLRRFCPKIRIVIVSSFTNASLIQKIKLNQVEGIISKTDGMEHIFPCLKAFADNQIYLSPRIQEMLHEQTSGKQHLDFTARELEILSLFAKSQNVEQIARLLHISKNTVLTHRRNLLSKSEFHSMTELIAYTLRTGLISND</sequence>
<dbReference type="Gene3D" id="1.10.10.10">
    <property type="entry name" value="Winged helix-like DNA-binding domain superfamily/Winged helix DNA-binding domain"/>
    <property type="match status" value="1"/>
</dbReference>
<dbReference type="InterPro" id="IPR001789">
    <property type="entry name" value="Sig_transdc_resp-reg_receiver"/>
</dbReference>
<evidence type="ECO:0000313" key="7">
    <source>
        <dbReference type="EMBL" id="PWJ57095.1"/>
    </source>
</evidence>
<dbReference type="GO" id="GO:0000160">
    <property type="term" value="P:phosphorelay signal transduction system"/>
    <property type="evidence" value="ECO:0007669"/>
    <property type="project" value="InterPro"/>
</dbReference>
<evidence type="ECO:0000256" key="2">
    <source>
        <dbReference type="ARBA" id="ARBA00023125"/>
    </source>
</evidence>
<organism evidence="7 8">
    <name type="scientific">Dyadobacter jejuensis</name>
    <dbReference type="NCBI Taxonomy" id="1082580"/>
    <lineage>
        <taxon>Bacteria</taxon>
        <taxon>Pseudomonadati</taxon>
        <taxon>Bacteroidota</taxon>
        <taxon>Cytophagia</taxon>
        <taxon>Cytophagales</taxon>
        <taxon>Spirosomataceae</taxon>
        <taxon>Dyadobacter</taxon>
    </lineage>
</organism>
<keyword evidence="3" id="KW-0804">Transcription</keyword>
<dbReference type="PROSITE" id="PS50110">
    <property type="entry name" value="RESPONSE_REGULATORY"/>
    <property type="match status" value="1"/>
</dbReference>
<dbReference type="PRINTS" id="PR00038">
    <property type="entry name" value="HTHLUXR"/>
</dbReference>
<dbReference type="PANTHER" id="PTHR44688:SF16">
    <property type="entry name" value="DNA-BINDING TRANSCRIPTIONAL ACTIVATOR DEVR_DOSR"/>
    <property type="match status" value="1"/>
</dbReference>
<feature type="domain" description="HTH luxR-type" evidence="5">
    <location>
        <begin position="155"/>
        <end position="220"/>
    </location>
</feature>
<evidence type="ECO:0000259" key="5">
    <source>
        <dbReference type="PROSITE" id="PS50043"/>
    </source>
</evidence>
<evidence type="ECO:0000256" key="1">
    <source>
        <dbReference type="ARBA" id="ARBA00023015"/>
    </source>
</evidence>
<name>A0A316AH79_9BACT</name>
<dbReference type="PROSITE" id="PS50043">
    <property type="entry name" value="HTH_LUXR_2"/>
    <property type="match status" value="1"/>
</dbReference>
<keyword evidence="4" id="KW-0597">Phosphoprotein</keyword>
<dbReference type="CDD" id="cd00156">
    <property type="entry name" value="REC"/>
    <property type="match status" value="1"/>
</dbReference>
<dbReference type="SMART" id="SM00421">
    <property type="entry name" value="HTH_LUXR"/>
    <property type="match status" value="1"/>
</dbReference>
<feature type="domain" description="Response regulatory" evidence="6">
    <location>
        <begin position="18"/>
        <end position="136"/>
    </location>
</feature>
<dbReference type="Gene3D" id="3.40.50.2300">
    <property type="match status" value="1"/>
</dbReference>
<dbReference type="Pfam" id="PF00072">
    <property type="entry name" value="Response_reg"/>
    <property type="match status" value="1"/>
</dbReference>
<protein>
    <submittedName>
        <fullName evidence="7">DNA-binding NarL/FixJ family response regulator</fullName>
    </submittedName>
</protein>
<proteinExistence type="predicted"/>
<evidence type="ECO:0000256" key="3">
    <source>
        <dbReference type="ARBA" id="ARBA00023163"/>
    </source>
</evidence>
<evidence type="ECO:0000313" key="8">
    <source>
        <dbReference type="Proteomes" id="UP000245880"/>
    </source>
</evidence>
<dbReference type="Proteomes" id="UP000245880">
    <property type="component" value="Unassembled WGS sequence"/>
</dbReference>
<dbReference type="InterPro" id="IPR016032">
    <property type="entry name" value="Sig_transdc_resp-reg_C-effctor"/>
</dbReference>
<dbReference type="GO" id="GO:0003677">
    <property type="term" value="F:DNA binding"/>
    <property type="evidence" value="ECO:0007669"/>
    <property type="project" value="UniProtKB-KW"/>
</dbReference>
<dbReference type="RefSeq" id="WP_109675334.1">
    <property type="nucleotide sequence ID" value="NZ_QGDT01000008.1"/>
</dbReference>
<dbReference type="AlphaFoldDB" id="A0A316AH79"/>